<keyword evidence="7 10" id="KW-0503">Monooxygenase</keyword>
<keyword evidence="11" id="KW-1133">Transmembrane helix</keyword>
<dbReference type="AlphaFoldDB" id="A0AA38CLJ7"/>
<evidence type="ECO:0000256" key="8">
    <source>
        <dbReference type="ARBA" id="ARBA00023059"/>
    </source>
</evidence>
<keyword evidence="13" id="KW-1185">Reference proteome</keyword>
<reference evidence="12 13" key="1">
    <citation type="journal article" date="2021" name="Nat. Plants">
        <title>The Taxus genome provides insights into paclitaxel biosynthesis.</title>
        <authorList>
            <person name="Xiong X."/>
            <person name="Gou J."/>
            <person name="Liao Q."/>
            <person name="Li Y."/>
            <person name="Zhou Q."/>
            <person name="Bi G."/>
            <person name="Li C."/>
            <person name="Du R."/>
            <person name="Wang X."/>
            <person name="Sun T."/>
            <person name="Guo L."/>
            <person name="Liang H."/>
            <person name="Lu P."/>
            <person name="Wu Y."/>
            <person name="Zhang Z."/>
            <person name="Ro D.K."/>
            <person name="Shang Y."/>
            <person name="Huang S."/>
            <person name="Yan J."/>
        </authorList>
    </citation>
    <scope>NUCLEOTIDE SEQUENCE [LARGE SCALE GENOMIC DNA]</scope>
    <source>
        <strain evidence="12">Ta-2019</strain>
    </source>
</reference>
<dbReference type="Proteomes" id="UP000824469">
    <property type="component" value="Unassembled WGS sequence"/>
</dbReference>
<accession>A0AA38CLJ7</accession>
<dbReference type="Gene3D" id="1.10.630.10">
    <property type="entry name" value="Cytochrome P450"/>
    <property type="match status" value="1"/>
</dbReference>
<comment type="similarity">
    <text evidence="2 10">Belongs to the cytochrome P450 family.</text>
</comment>
<dbReference type="CDD" id="cd11043">
    <property type="entry name" value="CYP90-like"/>
    <property type="match status" value="1"/>
</dbReference>
<gene>
    <name evidence="12" type="ORF">KI387_014123</name>
</gene>
<evidence type="ECO:0000256" key="11">
    <source>
        <dbReference type="SAM" id="Phobius"/>
    </source>
</evidence>
<evidence type="ECO:0000256" key="7">
    <source>
        <dbReference type="ARBA" id="ARBA00023033"/>
    </source>
</evidence>
<dbReference type="SUPFAM" id="SSF48264">
    <property type="entry name" value="Cytochrome P450"/>
    <property type="match status" value="1"/>
</dbReference>
<keyword evidence="5 10" id="KW-0560">Oxidoreductase</keyword>
<dbReference type="GO" id="GO:0016705">
    <property type="term" value="F:oxidoreductase activity, acting on paired donors, with incorporation or reduction of molecular oxygen"/>
    <property type="evidence" value="ECO:0007669"/>
    <property type="project" value="InterPro"/>
</dbReference>
<evidence type="ECO:0000256" key="4">
    <source>
        <dbReference type="ARBA" id="ARBA00022723"/>
    </source>
</evidence>
<dbReference type="PRINTS" id="PR00463">
    <property type="entry name" value="EP450I"/>
</dbReference>
<evidence type="ECO:0000313" key="13">
    <source>
        <dbReference type="Proteomes" id="UP000824469"/>
    </source>
</evidence>
<evidence type="ECO:0000256" key="6">
    <source>
        <dbReference type="ARBA" id="ARBA00023004"/>
    </source>
</evidence>
<feature type="non-terminal residue" evidence="12">
    <location>
        <position position="496"/>
    </location>
</feature>
<sequence>MEVAEFLLQNKATVTIFVSVIAICLLRFLLREKVCYKGLPPGSLGHPFVGETVGFLCAFKTNKIEEFIRHRVMAYGPVFKTCLFRQPTVVFTGPAGNRFWLFNDGKLFHGNAQGPHRAVIGRNSLLDKTGNEHRRIRAALMNFFSPDSLKKLVGRMDSAVRRHLDEYWDGRDLVHAAPLIKSQTFSVTCEVLFDLQNKEEVEELCEHFKVATEGIYTFPLRLPGTRLHRALRARAHIDRILSAMITRRKDDVLSGRVSAEEDLVWSLVSMTDKDDKPLTDKEVKDNMVLFIIAGHETTAMTIALMCKMLSSNPHCSEKIAKESEEIISHKSEGEPLTWEDVQRMKYLWSVAQETLRIIPPISGIFRKATTDINYGGYTIPKGWSLYWSNYSTVYHQDFFPEPHKFDPLRFEISSSITPYSFLPFGGGPRMCPGNEYAKLEILMTMHHLVKRYRWEAQFPDEPIIRNPLCVPARGLPLRLSHTNDVKREPKRFDVNC</sequence>
<dbReference type="GO" id="GO:0042617">
    <property type="term" value="P:paclitaxel biosynthetic process"/>
    <property type="evidence" value="ECO:0007669"/>
    <property type="project" value="UniProtKB-KW"/>
</dbReference>
<dbReference type="FunFam" id="1.10.630.10:FF:000022">
    <property type="entry name" value="Taxadiene 5-alpha hydroxylase"/>
    <property type="match status" value="1"/>
</dbReference>
<comment type="cofactor">
    <cofactor evidence="9">
        <name>heme</name>
        <dbReference type="ChEBI" id="CHEBI:30413"/>
    </cofactor>
</comment>
<protein>
    <recommendedName>
        <fullName evidence="14">Cytochrome P450</fullName>
    </recommendedName>
</protein>
<keyword evidence="4 9" id="KW-0479">Metal-binding</keyword>
<dbReference type="InterPro" id="IPR002401">
    <property type="entry name" value="Cyt_P450_E_grp-I"/>
</dbReference>
<evidence type="ECO:0000256" key="2">
    <source>
        <dbReference type="ARBA" id="ARBA00010617"/>
    </source>
</evidence>
<evidence type="ECO:0000256" key="3">
    <source>
        <dbReference type="ARBA" id="ARBA00022617"/>
    </source>
</evidence>
<dbReference type="GO" id="GO:0005506">
    <property type="term" value="F:iron ion binding"/>
    <property type="evidence" value="ECO:0007669"/>
    <property type="project" value="InterPro"/>
</dbReference>
<name>A0AA38CLJ7_TAXCH</name>
<keyword evidence="11" id="KW-0472">Membrane</keyword>
<keyword evidence="6 9" id="KW-0408">Iron</keyword>
<proteinExistence type="inferred from homology"/>
<organism evidence="12 13">
    <name type="scientific">Taxus chinensis</name>
    <name type="common">Chinese yew</name>
    <name type="synonym">Taxus wallichiana var. chinensis</name>
    <dbReference type="NCBI Taxonomy" id="29808"/>
    <lineage>
        <taxon>Eukaryota</taxon>
        <taxon>Viridiplantae</taxon>
        <taxon>Streptophyta</taxon>
        <taxon>Embryophyta</taxon>
        <taxon>Tracheophyta</taxon>
        <taxon>Spermatophyta</taxon>
        <taxon>Pinopsida</taxon>
        <taxon>Pinidae</taxon>
        <taxon>Conifers II</taxon>
        <taxon>Cupressales</taxon>
        <taxon>Taxaceae</taxon>
        <taxon>Taxus</taxon>
    </lineage>
</organism>
<keyword evidence="11" id="KW-0812">Transmembrane</keyword>
<dbReference type="GO" id="GO:0004497">
    <property type="term" value="F:monooxygenase activity"/>
    <property type="evidence" value="ECO:0007669"/>
    <property type="project" value="UniProtKB-KW"/>
</dbReference>
<evidence type="ECO:0000256" key="5">
    <source>
        <dbReference type="ARBA" id="ARBA00023002"/>
    </source>
</evidence>
<keyword evidence="3 9" id="KW-0349">Heme</keyword>
<dbReference type="InterPro" id="IPR036396">
    <property type="entry name" value="Cyt_P450_sf"/>
</dbReference>
<evidence type="ECO:0000256" key="9">
    <source>
        <dbReference type="PIRSR" id="PIRSR602401-1"/>
    </source>
</evidence>
<feature type="transmembrane region" description="Helical" evidence="11">
    <location>
        <begin position="12"/>
        <end position="30"/>
    </location>
</feature>
<dbReference type="PANTHER" id="PTHR24286">
    <property type="entry name" value="CYTOCHROME P450 26"/>
    <property type="match status" value="1"/>
</dbReference>
<dbReference type="PRINTS" id="PR00385">
    <property type="entry name" value="P450"/>
</dbReference>
<evidence type="ECO:0008006" key="14">
    <source>
        <dbReference type="Google" id="ProtNLM"/>
    </source>
</evidence>
<dbReference type="PROSITE" id="PS00086">
    <property type="entry name" value="CYTOCHROME_P450"/>
    <property type="match status" value="1"/>
</dbReference>
<dbReference type="EMBL" id="JAHRHJ020000009">
    <property type="protein sequence ID" value="KAH9302540.1"/>
    <property type="molecule type" value="Genomic_DNA"/>
</dbReference>
<dbReference type="InterPro" id="IPR001128">
    <property type="entry name" value="Cyt_P450"/>
</dbReference>
<evidence type="ECO:0000256" key="10">
    <source>
        <dbReference type="RuleBase" id="RU000461"/>
    </source>
</evidence>
<dbReference type="GO" id="GO:0020037">
    <property type="term" value="F:heme binding"/>
    <property type="evidence" value="ECO:0007669"/>
    <property type="project" value="InterPro"/>
</dbReference>
<feature type="binding site" description="axial binding residue" evidence="9">
    <location>
        <position position="431"/>
    </location>
    <ligand>
        <name>heme</name>
        <dbReference type="ChEBI" id="CHEBI:30413"/>
    </ligand>
    <ligandPart>
        <name>Fe</name>
        <dbReference type="ChEBI" id="CHEBI:18248"/>
    </ligandPart>
</feature>
<comment type="pathway">
    <text evidence="1">Alkaloid biosynthesis; taxol biosynthesis.</text>
</comment>
<dbReference type="Pfam" id="PF00067">
    <property type="entry name" value="p450"/>
    <property type="match status" value="1"/>
</dbReference>
<dbReference type="InterPro" id="IPR017972">
    <property type="entry name" value="Cyt_P450_CS"/>
</dbReference>
<dbReference type="GO" id="GO:0016125">
    <property type="term" value="P:sterol metabolic process"/>
    <property type="evidence" value="ECO:0007669"/>
    <property type="project" value="TreeGrafter"/>
</dbReference>
<evidence type="ECO:0000256" key="1">
    <source>
        <dbReference type="ARBA" id="ARBA00005122"/>
    </source>
</evidence>
<comment type="caution">
    <text evidence="12">The sequence shown here is derived from an EMBL/GenBank/DDBJ whole genome shotgun (WGS) entry which is preliminary data.</text>
</comment>
<dbReference type="OMA" id="CPTAFLV"/>
<dbReference type="PANTHER" id="PTHR24286:SF384">
    <property type="entry name" value="P450, PUTATIVE (EUROFUNG)-RELATED"/>
    <property type="match status" value="1"/>
</dbReference>
<keyword evidence="8" id="KW-0876">Taxol biosynthesis</keyword>
<evidence type="ECO:0000313" key="12">
    <source>
        <dbReference type="EMBL" id="KAH9302540.1"/>
    </source>
</evidence>